<comment type="similarity">
    <text evidence="10">Belongs to the insect chemoreceptor superfamily. Heteromeric odorant receptor channel (TC 1.A.69) family.</text>
</comment>
<sequence>MKDILKTSFKLNLKVLLCVGLYPSDSFKYVHKIFAYIVYIVATLPPFVLGSLNFFLKGNVDREDYNDFVTVALILLAPKLLLFLINSDNLKTYITFFDVKFVTAVNEKQRKIIESWVKICQRNSTIFFGTTCIGLVGFFAKWYFQGYHSHLPLNVWIPFNSETQPLLYFFIYTALVIGGVYAAMACGTIDSLVPGLLCHVSGQLQLLKDNLQNLDFYVEEIRQVQHQFSRNLIILRQIKQSVLHYKDISYFVEEYEKCFSTMVFSQFIESIVVIGLCCLQMTKIRELDAYSLIMVVYLGILLFQVYFYCYYGTIVYEENNSVSTAIYMSNWYEYNTKAKKILLVLMQRSQRHMIVSAESILDLSLDTFITILKRSYSLIAVFKNYY</sequence>
<feature type="transmembrane region" description="Helical" evidence="10">
    <location>
        <begin position="126"/>
        <end position="145"/>
    </location>
</feature>
<evidence type="ECO:0000256" key="7">
    <source>
        <dbReference type="ARBA" id="ARBA00023136"/>
    </source>
</evidence>
<evidence type="ECO:0000256" key="10">
    <source>
        <dbReference type="RuleBase" id="RU351113"/>
    </source>
</evidence>
<comment type="caution">
    <text evidence="11">The sequence shown here is derived from an EMBL/GenBank/DDBJ whole genome shotgun (WGS) entry which is preliminary data.</text>
</comment>
<organism evidence="11 12">
    <name type="scientific">Zophobas morio</name>
    <dbReference type="NCBI Taxonomy" id="2755281"/>
    <lineage>
        <taxon>Eukaryota</taxon>
        <taxon>Metazoa</taxon>
        <taxon>Ecdysozoa</taxon>
        <taxon>Arthropoda</taxon>
        <taxon>Hexapoda</taxon>
        <taxon>Insecta</taxon>
        <taxon>Pterygota</taxon>
        <taxon>Neoptera</taxon>
        <taxon>Endopterygota</taxon>
        <taxon>Coleoptera</taxon>
        <taxon>Polyphaga</taxon>
        <taxon>Cucujiformia</taxon>
        <taxon>Tenebrionidae</taxon>
        <taxon>Zophobas</taxon>
    </lineage>
</organism>
<evidence type="ECO:0000256" key="3">
    <source>
        <dbReference type="ARBA" id="ARBA00022606"/>
    </source>
</evidence>
<feature type="transmembrane region" description="Helical" evidence="10">
    <location>
        <begin position="33"/>
        <end position="56"/>
    </location>
</feature>
<evidence type="ECO:0000256" key="4">
    <source>
        <dbReference type="ARBA" id="ARBA00022692"/>
    </source>
</evidence>
<keyword evidence="8 10" id="KW-0675">Receptor</keyword>
<dbReference type="EMBL" id="JALNTZ010000001">
    <property type="protein sequence ID" value="KAJ3666984.1"/>
    <property type="molecule type" value="Genomic_DNA"/>
</dbReference>
<dbReference type="GO" id="GO:0005549">
    <property type="term" value="F:odorant binding"/>
    <property type="evidence" value="ECO:0007669"/>
    <property type="project" value="InterPro"/>
</dbReference>
<keyword evidence="12" id="KW-1185">Reference proteome</keyword>
<name>A0AA38MTK5_9CUCU</name>
<keyword evidence="6 10" id="KW-1133">Transmembrane helix</keyword>
<evidence type="ECO:0000313" key="11">
    <source>
        <dbReference type="EMBL" id="KAJ3666984.1"/>
    </source>
</evidence>
<proteinExistence type="inferred from homology"/>
<protein>
    <recommendedName>
        <fullName evidence="10">Odorant receptor</fullName>
    </recommendedName>
</protein>
<accession>A0AA38MTK5</accession>
<dbReference type="GO" id="GO:0005886">
    <property type="term" value="C:plasma membrane"/>
    <property type="evidence" value="ECO:0007669"/>
    <property type="project" value="UniProtKB-SubCell"/>
</dbReference>
<dbReference type="PANTHER" id="PTHR21137">
    <property type="entry name" value="ODORANT RECEPTOR"/>
    <property type="match status" value="1"/>
</dbReference>
<keyword evidence="7 10" id="KW-0472">Membrane</keyword>
<dbReference type="Pfam" id="PF02949">
    <property type="entry name" value="7tm_6"/>
    <property type="match status" value="1"/>
</dbReference>
<comment type="subcellular location">
    <subcellularLocation>
        <location evidence="1 10">Cell membrane</location>
        <topology evidence="1 10">Multi-pass membrane protein</topology>
    </subcellularLocation>
</comment>
<reference evidence="11" key="1">
    <citation type="journal article" date="2023" name="G3 (Bethesda)">
        <title>Whole genome assemblies of Zophobas morio and Tenebrio molitor.</title>
        <authorList>
            <person name="Kaur S."/>
            <person name="Stinson S.A."/>
            <person name="diCenzo G.C."/>
        </authorList>
    </citation>
    <scope>NUCLEOTIDE SEQUENCE</scope>
    <source>
        <strain evidence="11">QUZm001</strain>
    </source>
</reference>
<evidence type="ECO:0000256" key="2">
    <source>
        <dbReference type="ARBA" id="ARBA00022475"/>
    </source>
</evidence>
<dbReference type="GO" id="GO:0004984">
    <property type="term" value="F:olfactory receptor activity"/>
    <property type="evidence" value="ECO:0007669"/>
    <property type="project" value="InterPro"/>
</dbReference>
<dbReference type="GO" id="GO:0007165">
    <property type="term" value="P:signal transduction"/>
    <property type="evidence" value="ECO:0007669"/>
    <property type="project" value="UniProtKB-KW"/>
</dbReference>
<dbReference type="Proteomes" id="UP001168821">
    <property type="component" value="Unassembled WGS sequence"/>
</dbReference>
<keyword evidence="9 10" id="KW-0807">Transducer</keyword>
<keyword evidence="3 10" id="KW-0716">Sensory transduction</keyword>
<dbReference type="AlphaFoldDB" id="A0AA38MTK5"/>
<evidence type="ECO:0000256" key="6">
    <source>
        <dbReference type="ARBA" id="ARBA00022989"/>
    </source>
</evidence>
<keyword evidence="2" id="KW-1003">Cell membrane</keyword>
<evidence type="ECO:0000313" key="12">
    <source>
        <dbReference type="Proteomes" id="UP001168821"/>
    </source>
</evidence>
<dbReference type="PANTHER" id="PTHR21137:SF35">
    <property type="entry name" value="ODORANT RECEPTOR 19A-RELATED"/>
    <property type="match status" value="1"/>
</dbReference>
<evidence type="ECO:0000256" key="5">
    <source>
        <dbReference type="ARBA" id="ARBA00022725"/>
    </source>
</evidence>
<keyword evidence="4 10" id="KW-0812">Transmembrane</keyword>
<evidence type="ECO:0000256" key="9">
    <source>
        <dbReference type="ARBA" id="ARBA00023224"/>
    </source>
</evidence>
<feature type="transmembrane region" description="Helical" evidence="10">
    <location>
        <begin position="68"/>
        <end position="85"/>
    </location>
</feature>
<feature type="transmembrane region" description="Helical" evidence="10">
    <location>
        <begin position="165"/>
        <end position="184"/>
    </location>
</feature>
<feature type="transmembrane region" description="Helical" evidence="10">
    <location>
        <begin position="289"/>
        <end position="308"/>
    </location>
</feature>
<evidence type="ECO:0000256" key="1">
    <source>
        <dbReference type="ARBA" id="ARBA00004651"/>
    </source>
</evidence>
<gene>
    <name evidence="11" type="ORF">Zmor_002398</name>
</gene>
<dbReference type="InterPro" id="IPR004117">
    <property type="entry name" value="7tm6_olfct_rcpt"/>
</dbReference>
<comment type="caution">
    <text evidence="10">Lacks conserved residue(s) required for the propagation of feature annotation.</text>
</comment>
<keyword evidence="5 10" id="KW-0552">Olfaction</keyword>
<evidence type="ECO:0000256" key="8">
    <source>
        <dbReference type="ARBA" id="ARBA00023170"/>
    </source>
</evidence>